<feature type="signal peptide" evidence="7">
    <location>
        <begin position="1"/>
        <end position="21"/>
    </location>
</feature>
<dbReference type="InterPro" id="IPR051406">
    <property type="entry name" value="PLD_domain"/>
</dbReference>
<evidence type="ECO:0000256" key="7">
    <source>
        <dbReference type="SAM" id="SignalP"/>
    </source>
</evidence>
<feature type="chain" id="PRO_5046264456" description="phospholipase D" evidence="7">
    <location>
        <begin position="22"/>
        <end position="169"/>
    </location>
</feature>
<keyword evidence="6" id="KW-0443">Lipid metabolism</keyword>
<dbReference type="PANTHER" id="PTHR43856">
    <property type="entry name" value="CARDIOLIPIN HYDROLASE"/>
    <property type="match status" value="1"/>
</dbReference>
<evidence type="ECO:0000256" key="1">
    <source>
        <dbReference type="ARBA" id="ARBA00000798"/>
    </source>
</evidence>
<dbReference type="PROSITE" id="PS50035">
    <property type="entry name" value="PLD"/>
    <property type="match status" value="1"/>
</dbReference>
<gene>
    <name evidence="9" type="ORF">HII27_05025</name>
</gene>
<dbReference type="Proteomes" id="UP000607331">
    <property type="component" value="Unassembled WGS sequence"/>
</dbReference>
<accession>A0ABR6RPM8</accession>
<evidence type="ECO:0000259" key="8">
    <source>
        <dbReference type="PROSITE" id="PS50035"/>
    </source>
</evidence>
<dbReference type="InterPro" id="IPR025202">
    <property type="entry name" value="PLD-like_dom"/>
</dbReference>
<dbReference type="SUPFAM" id="SSF56024">
    <property type="entry name" value="Phospholipase D/nuclease"/>
    <property type="match status" value="1"/>
</dbReference>
<reference evidence="9 10" key="1">
    <citation type="submission" date="2020-04" db="EMBL/GenBank/DDBJ databases">
        <title>The draft genome of Kluyvera sichuanensis strain SCKS090646.</title>
        <authorList>
            <person name="Wei L."/>
            <person name="Liu L."/>
            <person name="Feng Y."/>
            <person name="Zong Z."/>
        </authorList>
    </citation>
    <scope>NUCLEOTIDE SEQUENCE [LARGE SCALE GENOMIC DNA]</scope>
    <source>
        <strain evidence="9 10">090646</strain>
    </source>
</reference>
<keyword evidence="7" id="KW-0732">Signal</keyword>
<dbReference type="Pfam" id="PF13091">
    <property type="entry name" value="PLDc_2"/>
    <property type="match status" value="1"/>
</dbReference>
<keyword evidence="10" id="KW-1185">Reference proteome</keyword>
<evidence type="ECO:0000256" key="6">
    <source>
        <dbReference type="ARBA" id="ARBA00023098"/>
    </source>
</evidence>
<keyword evidence="4" id="KW-0378">Hydrolase</keyword>
<dbReference type="CDD" id="cd09170">
    <property type="entry name" value="PLDc_Nuc"/>
    <property type="match status" value="1"/>
</dbReference>
<organism evidence="9 10">
    <name type="scientific">Kluyvera sichuanensis</name>
    <dbReference type="NCBI Taxonomy" id="2725494"/>
    <lineage>
        <taxon>Bacteria</taxon>
        <taxon>Pseudomonadati</taxon>
        <taxon>Pseudomonadota</taxon>
        <taxon>Gammaproteobacteria</taxon>
        <taxon>Enterobacterales</taxon>
        <taxon>Enterobacteriaceae</taxon>
        <taxon>Kluyvera</taxon>
    </lineage>
</organism>
<comment type="caution">
    <text evidence="9">The sequence shown here is derived from an EMBL/GenBank/DDBJ whole genome shotgun (WGS) entry which is preliminary data.</text>
</comment>
<evidence type="ECO:0000313" key="10">
    <source>
        <dbReference type="Proteomes" id="UP000607331"/>
    </source>
</evidence>
<evidence type="ECO:0000256" key="2">
    <source>
        <dbReference type="ARBA" id="ARBA00008664"/>
    </source>
</evidence>
<evidence type="ECO:0000256" key="3">
    <source>
        <dbReference type="ARBA" id="ARBA00012027"/>
    </source>
</evidence>
<evidence type="ECO:0000256" key="4">
    <source>
        <dbReference type="ARBA" id="ARBA00022801"/>
    </source>
</evidence>
<name>A0ABR6RPM8_9ENTR</name>
<proteinExistence type="inferred from homology"/>
<evidence type="ECO:0000313" key="9">
    <source>
        <dbReference type="EMBL" id="MBC1185075.1"/>
    </source>
</evidence>
<dbReference type="Gene3D" id="3.30.870.10">
    <property type="entry name" value="Endonuclease Chain A"/>
    <property type="match status" value="1"/>
</dbReference>
<sequence>MKMTRFLIIAALLGVIPAAQATIQVGFSPEGSARELVLSTIDGAQRSIDMMAYSFQAKDIVDALIRAQKRGVKVRAVIDKRRNQGEVSQKAIARAVENGIDVRIDGHYHIQHDKVMIVDGNTLETGSFNFAKSAETENSENVLVIRDEPEVIRQYQAHFDSRWALGKSR</sequence>
<evidence type="ECO:0000256" key="5">
    <source>
        <dbReference type="ARBA" id="ARBA00022963"/>
    </source>
</evidence>
<dbReference type="InterPro" id="IPR001736">
    <property type="entry name" value="PLipase_D/transphosphatidylase"/>
</dbReference>
<dbReference type="EMBL" id="JABBJF010000003">
    <property type="protein sequence ID" value="MBC1185075.1"/>
    <property type="molecule type" value="Genomic_DNA"/>
</dbReference>
<dbReference type="EC" id="3.1.4.4" evidence="3"/>
<protein>
    <recommendedName>
        <fullName evidence="3">phospholipase D</fullName>
        <ecNumber evidence="3">3.1.4.4</ecNumber>
    </recommendedName>
</protein>
<feature type="domain" description="PLD phosphodiesterase" evidence="8">
    <location>
        <begin position="107"/>
        <end position="134"/>
    </location>
</feature>
<comment type="similarity">
    <text evidence="2">Belongs to the phospholipase D family.</text>
</comment>
<keyword evidence="5" id="KW-0442">Lipid degradation</keyword>
<comment type="catalytic activity">
    <reaction evidence="1">
        <text>a 1,2-diacyl-sn-glycero-3-phosphocholine + H2O = a 1,2-diacyl-sn-glycero-3-phosphate + choline + H(+)</text>
        <dbReference type="Rhea" id="RHEA:14445"/>
        <dbReference type="ChEBI" id="CHEBI:15354"/>
        <dbReference type="ChEBI" id="CHEBI:15377"/>
        <dbReference type="ChEBI" id="CHEBI:15378"/>
        <dbReference type="ChEBI" id="CHEBI:57643"/>
        <dbReference type="ChEBI" id="CHEBI:58608"/>
        <dbReference type="EC" id="3.1.4.4"/>
    </reaction>
</comment>
<dbReference type="PANTHER" id="PTHR43856:SF1">
    <property type="entry name" value="MITOCHONDRIAL CARDIOLIPIN HYDROLASE"/>
    <property type="match status" value="1"/>
</dbReference>